<accession>A0AAW0RHR2</accession>
<reference evidence="1 2" key="1">
    <citation type="submission" date="2020-02" db="EMBL/GenBank/DDBJ databases">
        <title>Comparative genomics of the hypocrealean fungal genus Beauvera.</title>
        <authorList>
            <person name="Showalter D.N."/>
            <person name="Bushley K.E."/>
            <person name="Rehner S.A."/>
        </authorList>
    </citation>
    <scope>NUCLEOTIDE SEQUENCE [LARGE SCALE GENOMIC DNA]</scope>
    <source>
        <strain evidence="1 2">ARSEF4384</strain>
    </source>
</reference>
<dbReference type="EMBL" id="JAAHCF010000941">
    <property type="protein sequence ID" value="KAK8141523.1"/>
    <property type="molecule type" value="Genomic_DNA"/>
</dbReference>
<organism evidence="1 2">
    <name type="scientific">Beauveria asiatica</name>
    <dbReference type="NCBI Taxonomy" id="1069075"/>
    <lineage>
        <taxon>Eukaryota</taxon>
        <taxon>Fungi</taxon>
        <taxon>Dikarya</taxon>
        <taxon>Ascomycota</taxon>
        <taxon>Pezizomycotina</taxon>
        <taxon>Sordariomycetes</taxon>
        <taxon>Hypocreomycetidae</taxon>
        <taxon>Hypocreales</taxon>
        <taxon>Cordycipitaceae</taxon>
        <taxon>Beauveria</taxon>
    </lineage>
</organism>
<dbReference type="Proteomes" id="UP001397290">
    <property type="component" value="Unassembled WGS sequence"/>
</dbReference>
<proteinExistence type="predicted"/>
<sequence length="133" mass="14864">MTRRIKTTVNKDVIAYLNSVYSPLRLDLSLQIGLPPLHSDAPKATFSAVSEAALDELLKKEPAIPKAVPAVFTRANQIKSIQQSLDNRMPGNRNVYIRGLHPTTDDELMFHALSKTWPDVQQQLCVFHISSNV</sequence>
<protein>
    <submittedName>
        <fullName evidence="1">Uncharacterized protein</fullName>
    </submittedName>
</protein>
<keyword evidence="2" id="KW-1185">Reference proteome</keyword>
<comment type="caution">
    <text evidence="1">The sequence shown here is derived from an EMBL/GenBank/DDBJ whole genome shotgun (WGS) entry which is preliminary data.</text>
</comment>
<gene>
    <name evidence="1" type="ORF">G3M48_010376</name>
</gene>
<name>A0AAW0RHR2_9HYPO</name>
<evidence type="ECO:0000313" key="2">
    <source>
        <dbReference type="Proteomes" id="UP001397290"/>
    </source>
</evidence>
<evidence type="ECO:0000313" key="1">
    <source>
        <dbReference type="EMBL" id="KAK8141523.1"/>
    </source>
</evidence>
<dbReference type="AlphaFoldDB" id="A0AAW0RHR2"/>